<evidence type="ECO:0000256" key="4">
    <source>
        <dbReference type="ARBA" id="ARBA00022989"/>
    </source>
</evidence>
<feature type="transmembrane region" description="Helical" evidence="6">
    <location>
        <begin position="7"/>
        <end position="26"/>
    </location>
</feature>
<evidence type="ECO:0000256" key="6">
    <source>
        <dbReference type="SAM" id="Phobius"/>
    </source>
</evidence>
<evidence type="ECO:0000313" key="8">
    <source>
        <dbReference type="EMBL" id="BBE20612.1"/>
    </source>
</evidence>
<dbReference type="PANTHER" id="PTHR32322:SF18">
    <property type="entry name" value="S-ADENOSYLMETHIONINE_S-ADENOSYLHOMOCYSTEINE TRANSPORTER"/>
    <property type="match status" value="1"/>
</dbReference>
<feature type="transmembrane region" description="Helical" evidence="6">
    <location>
        <begin position="68"/>
        <end position="85"/>
    </location>
</feature>
<evidence type="ECO:0000256" key="3">
    <source>
        <dbReference type="ARBA" id="ARBA00022692"/>
    </source>
</evidence>
<evidence type="ECO:0000256" key="5">
    <source>
        <dbReference type="ARBA" id="ARBA00023136"/>
    </source>
</evidence>
<feature type="transmembrane region" description="Helical" evidence="6">
    <location>
        <begin position="249"/>
        <end position="266"/>
    </location>
</feature>
<dbReference type="EMBL" id="AP018694">
    <property type="protein sequence ID" value="BBE20612.1"/>
    <property type="molecule type" value="Genomic_DNA"/>
</dbReference>
<dbReference type="RefSeq" id="WP_318348740.1">
    <property type="nucleotide sequence ID" value="NZ_AP018694.1"/>
</dbReference>
<dbReference type="Gene3D" id="1.10.3730.20">
    <property type="match status" value="1"/>
</dbReference>
<accession>A0A5K7SG57</accession>
<feature type="transmembrane region" description="Helical" evidence="6">
    <location>
        <begin position="124"/>
        <end position="141"/>
    </location>
</feature>
<keyword evidence="5 6" id="KW-0472">Membrane</keyword>
<feature type="domain" description="EamA" evidence="7">
    <location>
        <begin position="153"/>
        <end position="287"/>
    </location>
</feature>
<keyword evidence="3 6" id="KW-0812">Transmembrane</keyword>
<name>A0A5K7SG57_9BACT</name>
<gene>
    <name evidence="8" type="ORF">AQPE_4806</name>
</gene>
<keyword evidence="9" id="KW-1185">Reference proteome</keyword>
<dbReference type="InterPro" id="IPR000620">
    <property type="entry name" value="EamA_dom"/>
</dbReference>
<evidence type="ECO:0000259" key="7">
    <source>
        <dbReference type="Pfam" id="PF00892"/>
    </source>
</evidence>
<dbReference type="InterPro" id="IPR037185">
    <property type="entry name" value="EmrE-like"/>
</dbReference>
<feature type="transmembrane region" description="Helical" evidence="6">
    <location>
        <begin position="217"/>
        <end position="237"/>
    </location>
</feature>
<dbReference type="KEGG" id="anf:AQPE_4806"/>
<feature type="transmembrane region" description="Helical" evidence="6">
    <location>
        <begin position="183"/>
        <end position="202"/>
    </location>
</feature>
<reference evidence="8" key="1">
    <citation type="journal article" date="2020" name="Int. J. Syst. Evol. Microbiol.">
        <title>Aquipluma nitroreducens gen. nov. sp. nov., a novel facultatively anaerobic bacterium isolated from a freshwater lake.</title>
        <authorList>
            <person name="Watanabe M."/>
            <person name="Kojima H."/>
            <person name="Fukui M."/>
        </authorList>
    </citation>
    <scope>NUCLEOTIDE SEQUENCE</scope>
    <source>
        <strain evidence="8">MeG22</strain>
    </source>
</reference>
<evidence type="ECO:0000256" key="2">
    <source>
        <dbReference type="ARBA" id="ARBA00022475"/>
    </source>
</evidence>
<proteinExistence type="predicted"/>
<feature type="domain" description="EamA" evidence="7">
    <location>
        <begin position="10"/>
        <end position="140"/>
    </location>
</feature>
<dbReference type="Proteomes" id="UP001193389">
    <property type="component" value="Chromosome"/>
</dbReference>
<evidence type="ECO:0000313" key="9">
    <source>
        <dbReference type="Proteomes" id="UP001193389"/>
    </source>
</evidence>
<feature type="transmembrane region" description="Helical" evidence="6">
    <location>
        <begin position="97"/>
        <end position="117"/>
    </location>
</feature>
<keyword evidence="4 6" id="KW-1133">Transmembrane helix</keyword>
<dbReference type="InterPro" id="IPR050638">
    <property type="entry name" value="AA-Vitamin_Transporters"/>
</dbReference>
<dbReference type="PANTHER" id="PTHR32322">
    <property type="entry name" value="INNER MEMBRANE TRANSPORTER"/>
    <property type="match status" value="1"/>
</dbReference>
<comment type="subcellular location">
    <subcellularLocation>
        <location evidence="1">Cell membrane</location>
        <topology evidence="1">Multi-pass membrane protein</topology>
    </subcellularLocation>
</comment>
<keyword evidence="2" id="KW-1003">Cell membrane</keyword>
<feature type="transmembrane region" description="Helical" evidence="6">
    <location>
        <begin position="147"/>
        <end position="171"/>
    </location>
</feature>
<sequence length="305" mass="34367">MKNKSWVPIGAAILSMIFWSFSFVWIKIVYEAYGPLTTVLFRLLISSGLMLAFTILSGKLQKIKSGDLKMFVLLAFFEPFLYFMGESYGLKYVSSTVASVIVATIPLFSPIAAWYFYKEKLSRTNLFGLVITFFGVSLVVLDTSFNFTASPLGVALEFFAVFGAIGYASVLKGISHRYNTFTIITYQNLIGATFFLPFWLIFEMNDFTQVTFNAKAFWAIIKLAIFASTFAFILFTYSVRNMGINKSNTFINVIPICVAIFAYIILGDQLNFHQMIGIAVVISGLFLAQINWKRFKKGTPPIYQA</sequence>
<feature type="transmembrane region" description="Helical" evidence="6">
    <location>
        <begin position="272"/>
        <end position="292"/>
    </location>
</feature>
<feature type="transmembrane region" description="Helical" evidence="6">
    <location>
        <begin position="32"/>
        <end position="56"/>
    </location>
</feature>
<dbReference type="SUPFAM" id="SSF103481">
    <property type="entry name" value="Multidrug resistance efflux transporter EmrE"/>
    <property type="match status" value="2"/>
</dbReference>
<organism evidence="8 9">
    <name type="scientific">Aquipluma nitroreducens</name>
    <dbReference type="NCBI Taxonomy" id="2010828"/>
    <lineage>
        <taxon>Bacteria</taxon>
        <taxon>Pseudomonadati</taxon>
        <taxon>Bacteroidota</taxon>
        <taxon>Bacteroidia</taxon>
        <taxon>Marinilabiliales</taxon>
        <taxon>Prolixibacteraceae</taxon>
        <taxon>Aquipluma</taxon>
    </lineage>
</organism>
<evidence type="ECO:0000256" key="1">
    <source>
        <dbReference type="ARBA" id="ARBA00004651"/>
    </source>
</evidence>
<protein>
    <submittedName>
        <fullName evidence="8">Permease of the drug/metabolite transporter superfamily</fullName>
    </submittedName>
</protein>
<dbReference type="Pfam" id="PF00892">
    <property type="entry name" value="EamA"/>
    <property type="match status" value="2"/>
</dbReference>
<dbReference type="AlphaFoldDB" id="A0A5K7SG57"/>
<dbReference type="GO" id="GO:0005886">
    <property type="term" value="C:plasma membrane"/>
    <property type="evidence" value="ECO:0007669"/>
    <property type="project" value="UniProtKB-SubCell"/>
</dbReference>